<dbReference type="OrthoDB" id="66071at2"/>
<evidence type="ECO:0000313" key="4">
    <source>
        <dbReference type="Proteomes" id="UP000236569"/>
    </source>
</evidence>
<evidence type="ECO:0000256" key="1">
    <source>
        <dbReference type="SAM" id="SignalP"/>
    </source>
</evidence>
<evidence type="ECO:0000259" key="2">
    <source>
        <dbReference type="Pfam" id="PF13519"/>
    </source>
</evidence>
<feature type="domain" description="VWFA" evidence="2">
    <location>
        <begin position="34"/>
        <end position="148"/>
    </location>
</feature>
<dbReference type="RefSeq" id="WP_103131116.1">
    <property type="nucleotide sequence ID" value="NZ_BFAG01000018.1"/>
</dbReference>
<sequence length="232" mass="24009">MSLSAVALQLLPLLAPTPLSASTILGLSTPPLHIVIAADMTGSSKNPAYGYAAQAKLLAQSVLLNQVRSGDTVTLLRVCDGVQTVGNFPFQSKNGARMGKADILRYTNALTQPCTGKGSAITAALGQARTALGRTPGVRGVVVMFTDGAILDDPKRAALGQTVQNLLGASQTRALFFAGLSPEKGTGGDSIRDSFMKALGRGADDSRVLTAGAYDLSDVYPSFAATVKKVRK</sequence>
<comment type="caution">
    <text evidence="3">The sequence shown here is derived from an EMBL/GenBank/DDBJ whole genome shotgun (WGS) entry which is preliminary data.</text>
</comment>
<feature type="chain" id="PRO_5014316626" description="VWFA domain-containing protein" evidence="1">
    <location>
        <begin position="22"/>
        <end position="232"/>
    </location>
</feature>
<dbReference type="InterPro" id="IPR002035">
    <property type="entry name" value="VWF_A"/>
</dbReference>
<feature type="signal peptide" evidence="1">
    <location>
        <begin position="1"/>
        <end position="21"/>
    </location>
</feature>
<dbReference type="EMBL" id="BFAG01000018">
    <property type="protein sequence ID" value="GBF07815.1"/>
    <property type="molecule type" value="Genomic_DNA"/>
</dbReference>
<keyword evidence="4" id="KW-1185">Reference proteome</keyword>
<evidence type="ECO:0000313" key="3">
    <source>
        <dbReference type="EMBL" id="GBF07815.1"/>
    </source>
</evidence>
<proteinExistence type="predicted"/>
<keyword evidence="1" id="KW-0732">Signal</keyword>
<accession>A0A2I9E253</accession>
<dbReference type="SUPFAM" id="SSF53300">
    <property type="entry name" value="vWA-like"/>
    <property type="match status" value="1"/>
</dbReference>
<organism evidence="3 4">
    <name type="scientific">Deinococcus aerius</name>
    <dbReference type="NCBI Taxonomy" id="200253"/>
    <lineage>
        <taxon>Bacteria</taxon>
        <taxon>Thermotogati</taxon>
        <taxon>Deinococcota</taxon>
        <taxon>Deinococci</taxon>
        <taxon>Deinococcales</taxon>
        <taxon>Deinococcaceae</taxon>
        <taxon>Deinococcus</taxon>
    </lineage>
</organism>
<dbReference type="InterPro" id="IPR036465">
    <property type="entry name" value="vWFA_dom_sf"/>
</dbReference>
<dbReference type="Pfam" id="PF13519">
    <property type="entry name" value="VWA_2"/>
    <property type="match status" value="1"/>
</dbReference>
<dbReference type="Gene3D" id="3.40.50.410">
    <property type="entry name" value="von Willebrand factor, type A domain"/>
    <property type="match status" value="1"/>
</dbReference>
<gene>
    <name evidence="3" type="ORF">DAERI_180006</name>
</gene>
<protein>
    <recommendedName>
        <fullName evidence="2">VWFA domain-containing protein</fullName>
    </recommendedName>
</protein>
<dbReference type="Proteomes" id="UP000236569">
    <property type="component" value="Unassembled WGS sequence"/>
</dbReference>
<name>A0A2I9E253_9DEIO</name>
<dbReference type="AlphaFoldDB" id="A0A2I9E253"/>
<reference evidence="4" key="1">
    <citation type="submission" date="2018-01" db="EMBL/GenBank/DDBJ databases">
        <title>Draft Genome Sequence of the Radioresistant Bacterium Deinococcus aerius TR0125, Isolated from the Higher Atmosphere above Japan.</title>
        <authorList>
            <person name="Satoh K."/>
            <person name="Arai H."/>
            <person name="Sanzen T."/>
            <person name="Kawaguchi Y."/>
            <person name="Hayashi H."/>
            <person name="Yokobori S."/>
            <person name="Yamagishi A."/>
            <person name="Oono Y."/>
            <person name="Narumi I."/>
        </authorList>
    </citation>
    <scope>NUCLEOTIDE SEQUENCE [LARGE SCALE GENOMIC DNA]</scope>
    <source>
        <strain evidence="4">TR0125</strain>
    </source>
</reference>